<evidence type="ECO:0000256" key="1">
    <source>
        <dbReference type="ARBA" id="ARBA00007532"/>
    </source>
</evidence>
<evidence type="ECO:0000256" key="8">
    <source>
        <dbReference type="PIRSR" id="PIRSR000350-2"/>
    </source>
</evidence>
<feature type="binding site" evidence="9">
    <location>
        <position position="268"/>
    </location>
    <ligand>
        <name>NAD(+)</name>
        <dbReference type="ChEBI" id="CHEBI:57540"/>
    </ligand>
</feature>
<dbReference type="InterPro" id="IPR023753">
    <property type="entry name" value="FAD/NAD-binding_dom"/>
</dbReference>
<dbReference type="InterPro" id="IPR004099">
    <property type="entry name" value="Pyr_nucl-diS_OxRdtase_dimer"/>
</dbReference>
<name>A0A518BHI1_9BACT</name>
<feature type="binding site" evidence="9">
    <location>
        <position position="309"/>
    </location>
    <ligand>
        <name>FAD</name>
        <dbReference type="ChEBI" id="CHEBI:57692"/>
    </ligand>
</feature>
<feature type="binding site" evidence="9">
    <location>
        <position position="116"/>
    </location>
    <ligand>
        <name>FAD</name>
        <dbReference type="ChEBI" id="CHEBI:57692"/>
    </ligand>
</feature>
<keyword evidence="9" id="KW-0520">NAD</keyword>
<dbReference type="GO" id="GO:0016152">
    <property type="term" value="F:mercury (II) reductase (NADP+) activity"/>
    <property type="evidence" value="ECO:0007669"/>
    <property type="project" value="UniProtKB-EC"/>
</dbReference>
<accession>A0A518BHI1</accession>
<dbReference type="GO" id="GO:0050660">
    <property type="term" value="F:flavin adenine dinucleotide binding"/>
    <property type="evidence" value="ECO:0007669"/>
    <property type="project" value="TreeGrafter"/>
</dbReference>
<keyword evidence="9" id="KW-0547">Nucleotide-binding</keyword>
<organism evidence="14 15">
    <name type="scientific">Engelhardtia mirabilis</name>
    <dbReference type="NCBI Taxonomy" id="2528011"/>
    <lineage>
        <taxon>Bacteria</taxon>
        <taxon>Pseudomonadati</taxon>
        <taxon>Planctomycetota</taxon>
        <taxon>Planctomycetia</taxon>
        <taxon>Planctomycetia incertae sedis</taxon>
        <taxon>Engelhardtia</taxon>
    </lineage>
</organism>
<evidence type="ECO:0000256" key="7">
    <source>
        <dbReference type="ARBA" id="ARBA00023284"/>
    </source>
</evidence>
<evidence type="ECO:0000256" key="2">
    <source>
        <dbReference type="ARBA" id="ARBA00022630"/>
    </source>
</evidence>
<evidence type="ECO:0000259" key="13">
    <source>
        <dbReference type="Pfam" id="PF07992"/>
    </source>
</evidence>
<evidence type="ECO:0000313" key="14">
    <source>
        <dbReference type="EMBL" id="QDU66442.1"/>
    </source>
</evidence>
<dbReference type="Pfam" id="PF07992">
    <property type="entry name" value="Pyr_redox_2"/>
    <property type="match status" value="1"/>
</dbReference>
<reference evidence="14 15" key="1">
    <citation type="submission" date="2019-02" db="EMBL/GenBank/DDBJ databases">
        <title>Deep-cultivation of Planctomycetes and their phenomic and genomic characterization uncovers novel biology.</title>
        <authorList>
            <person name="Wiegand S."/>
            <person name="Jogler M."/>
            <person name="Boedeker C."/>
            <person name="Pinto D."/>
            <person name="Vollmers J."/>
            <person name="Rivas-Marin E."/>
            <person name="Kohn T."/>
            <person name="Peeters S.H."/>
            <person name="Heuer A."/>
            <person name="Rast P."/>
            <person name="Oberbeckmann S."/>
            <person name="Bunk B."/>
            <person name="Jeske O."/>
            <person name="Meyerdierks A."/>
            <person name="Storesund J.E."/>
            <person name="Kallscheuer N."/>
            <person name="Luecker S."/>
            <person name="Lage O.M."/>
            <person name="Pohl T."/>
            <person name="Merkel B.J."/>
            <person name="Hornburger P."/>
            <person name="Mueller R.-W."/>
            <person name="Bruemmer F."/>
            <person name="Labrenz M."/>
            <person name="Spormann A.M."/>
            <person name="Op den Camp H."/>
            <person name="Overmann J."/>
            <person name="Amann R."/>
            <person name="Jetten M.S.M."/>
            <person name="Mascher T."/>
            <person name="Medema M.H."/>
            <person name="Devos D.P."/>
            <person name="Kaster A.-K."/>
            <person name="Ovreas L."/>
            <person name="Rohde M."/>
            <person name="Galperin M.Y."/>
            <person name="Jogler C."/>
        </authorList>
    </citation>
    <scope>NUCLEOTIDE SEQUENCE [LARGE SCALE GENOMIC DNA]</scope>
    <source>
        <strain evidence="14 15">Pla133</strain>
    </source>
</reference>
<dbReference type="InterPro" id="IPR016156">
    <property type="entry name" value="FAD/NAD-linked_Rdtase_dimer_sf"/>
</dbReference>
<dbReference type="GO" id="GO:0016668">
    <property type="term" value="F:oxidoreductase activity, acting on a sulfur group of donors, NAD(P) as acceptor"/>
    <property type="evidence" value="ECO:0007669"/>
    <property type="project" value="InterPro"/>
</dbReference>
<dbReference type="GO" id="GO:0003955">
    <property type="term" value="F:NAD(P)H dehydrogenase (quinone) activity"/>
    <property type="evidence" value="ECO:0007669"/>
    <property type="project" value="TreeGrafter"/>
</dbReference>
<evidence type="ECO:0000256" key="4">
    <source>
        <dbReference type="ARBA" id="ARBA00022857"/>
    </source>
</evidence>
<dbReference type="Gene3D" id="3.50.50.60">
    <property type="entry name" value="FAD/NAD(P)-binding domain"/>
    <property type="match status" value="2"/>
</dbReference>
<proteinExistence type="inferred from homology"/>
<comment type="cofactor">
    <cofactor evidence="9">
        <name>FAD</name>
        <dbReference type="ChEBI" id="CHEBI:57692"/>
    </cofactor>
    <text evidence="9">Binds 1 FAD per subunit.</text>
</comment>
<dbReference type="KEGG" id="pbap:Pla133_15160"/>
<dbReference type="PRINTS" id="PR00411">
    <property type="entry name" value="PNDRDTASEI"/>
</dbReference>
<dbReference type="EMBL" id="CP036287">
    <property type="protein sequence ID" value="QDU66442.1"/>
    <property type="molecule type" value="Genomic_DNA"/>
</dbReference>
<evidence type="ECO:0000256" key="10">
    <source>
        <dbReference type="PIRSR" id="PIRSR000350-4"/>
    </source>
</evidence>
<keyword evidence="4" id="KW-0521">NADP</keyword>
<keyword evidence="15" id="KW-1185">Reference proteome</keyword>
<dbReference type="PANTHER" id="PTHR43014:SF4">
    <property type="entry name" value="PYRIDINE NUCLEOTIDE-DISULFIDE OXIDOREDUCTASE RCLA-RELATED"/>
    <property type="match status" value="1"/>
</dbReference>
<dbReference type="Gene3D" id="3.30.390.30">
    <property type="match status" value="1"/>
</dbReference>
<dbReference type="SUPFAM" id="SSF51905">
    <property type="entry name" value="FAD/NAD(P)-binding domain"/>
    <property type="match status" value="1"/>
</dbReference>
<dbReference type="PRINTS" id="PR00368">
    <property type="entry name" value="FADPNR"/>
</dbReference>
<keyword evidence="5 11" id="KW-0560">Oxidoreductase</keyword>
<dbReference type="InterPro" id="IPR036188">
    <property type="entry name" value="FAD/NAD-bd_sf"/>
</dbReference>
<evidence type="ECO:0000256" key="6">
    <source>
        <dbReference type="ARBA" id="ARBA00023157"/>
    </source>
</evidence>
<dbReference type="SUPFAM" id="SSF55424">
    <property type="entry name" value="FAD/NAD-linked reductases, dimerisation (C-terminal) domain"/>
    <property type="match status" value="1"/>
</dbReference>
<dbReference type="RefSeq" id="WP_145064282.1">
    <property type="nucleotide sequence ID" value="NZ_CP036287.1"/>
</dbReference>
<dbReference type="PANTHER" id="PTHR43014">
    <property type="entry name" value="MERCURIC REDUCTASE"/>
    <property type="match status" value="1"/>
</dbReference>
<feature type="disulfide bond" description="Redox-active" evidence="10">
    <location>
        <begin position="44"/>
        <end position="49"/>
    </location>
</feature>
<keyword evidence="6" id="KW-1015">Disulfide bond</keyword>
<keyword evidence="2 11" id="KW-0285">Flavoprotein</keyword>
<evidence type="ECO:0000256" key="5">
    <source>
        <dbReference type="ARBA" id="ARBA00023002"/>
    </source>
</evidence>
<evidence type="ECO:0000256" key="11">
    <source>
        <dbReference type="RuleBase" id="RU003691"/>
    </source>
</evidence>
<gene>
    <name evidence="14" type="primary">merA</name>
    <name evidence="14" type="ORF">Pla133_15160</name>
</gene>
<feature type="active site" description="Proton acceptor" evidence="8">
    <location>
        <position position="448"/>
    </location>
</feature>
<dbReference type="InterPro" id="IPR012999">
    <property type="entry name" value="Pyr_OxRdtase_I_AS"/>
</dbReference>
<dbReference type="PROSITE" id="PS00076">
    <property type="entry name" value="PYRIDINE_REDOX_1"/>
    <property type="match status" value="1"/>
</dbReference>
<feature type="binding site" evidence="9">
    <location>
        <position position="53"/>
    </location>
    <ligand>
        <name>FAD</name>
        <dbReference type="ChEBI" id="CHEBI:57692"/>
    </ligand>
</feature>
<dbReference type="PIRSF" id="PIRSF000350">
    <property type="entry name" value="Mercury_reductase_MerA"/>
    <property type="match status" value="1"/>
</dbReference>
<dbReference type="AlphaFoldDB" id="A0A518BHI1"/>
<comment type="similarity">
    <text evidence="1 11">Belongs to the class-I pyridine nucleotide-disulfide oxidoreductase family.</text>
</comment>
<evidence type="ECO:0000313" key="15">
    <source>
        <dbReference type="Proteomes" id="UP000316921"/>
    </source>
</evidence>
<keyword evidence="3 9" id="KW-0274">FAD</keyword>
<dbReference type="EC" id="1.16.1.1" evidence="14"/>
<sequence>MSDSNYDLIVIGGGSAGSACAAEAIKCGHERVALVNDGELGGLCILRGCMPTKSMLHAVEPLLEARHADRFGLRFPPAEIDFGAIMERKREQVARFQRAKIAGMQAGGYEIIDGRGRFVGPDAIEVGGRELTAGAFLISTGSRTAVPPIRGLDQVGYLDSDSLMELESAPASLLVLGAGAIGLEFATFFAALGTEVTLVSRSPLIERGEEPDLSEQYRRVVERAGVRVELGMGLEQTRRTADGVEVIAIAPDGGERIFKAEQLLLAAGRVPDYRGLDLEAAQIELDRHGVLRLDEALRTTNPRVFAAGDATGRDLILHTGNAEGRHVARNLRCHSKGEELVPWEEATPVRAIFTHPPYAQAGFTAREAAARGHTVISAQKNLANQGRGIVMGVYPDEGFVKLMADRGSGRIVGCQMLGPRADDLVHVVSTAMHLGGTVDDLIAMPWYHPTLSEVFIELARELRAQMI</sequence>
<evidence type="ECO:0000256" key="9">
    <source>
        <dbReference type="PIRSR" id="PIRSR000350-3"/>
    </source>
</evidence>
<keyword evidence="7 11" id="KW-0676">Redox-active center</keyword>
<dbReference type="InterPro" id="IPR001100">
    <property type="entry name" value="Pyr_nuc-diS_OxRdtase"/>
</dbReference>
<evidence type="ECO:0000259" key="12">
    <source>
        <dbReference type="Pfam" id="PF02852"/>
    </source>
</evidence>
<feature type="binding site" evidence="9">
    <location>
        <begin position="140"/>
        <end position="142"/>
    </location>
    <ligand>
        <name>FAD</name>
        <dbReference type="ChEBI" id="CHEBI:57692"/>
    </ligand>
</feature>
<feature type="binding site" evidence="9">
    <location>
        <begin position="177"/>
        <end position="184"/>
    </location>
    <ligand>
        <name>NAD(+)</name>
        <dbReference type="ChEBI" id="CHEBI:57540"/>
    </ligand>
</feature>
<dbReference type="Proteomes" id="UP000316921">
    <property type="component" value="Chromosome"/>
</dbReference>
<feature type="domain" description="FAD/NAD(P)-binding" evidence="13">
    <location>
        <begin position="6"/>
        <end position="313"/>
    </location>
</feature>
<protein>
    <submittedName>
        <fullName evidence="14">Mercuric reductase</fullName>
        <ecNumber evidence="14">1.16.1.1</ecNumber>
    </submittedName>
</protein>
<evidence type="ECO:0000256" key="3">
    <source>
        <dbReference type="ARBA" id="ARBA00022827"/>
    </source>
</evidence>
<dbReference type="Pfam" id="PF02852">
    <property type="entry name" value="Pyr_redox_dim"/>
    <property type="match status" value="1"/>
</dbReference>
<feature type="domain" description="Pyridine nucleotide-disulphide oxidoreductase dimerisation" evidence="12">
    <location>
        <begin position="350"/>
        <end position="457"/>
    </location>
</feature>